<dbReference type="PANTHER" id="PTHR43719">
    <property type="entry name" value="TWO-COMPONENT HISTIDINE KINASE"/>
    <property type="match status" value="1"/>
</dbReference>
<sequence length="981" mass="108737">MGWLEPKDDPWMSYVRSYPFHETSLGPISDWHPQLRRAVQRMMVCPETRILYWGDRHAMLYNEAAVPILGKVHPCLGMPLLETWGQVMNDQIDATIRAVVVSGKAQQMRNIMFEMQRDDFLEQTWHHFYQLPIIGPDGRYLGCVCEFAENTTAVVQENRNAILDTSIRSAATAPTLKKLWATSLHSFSKTSIDVVAGCVFSVSNIADGSEPSQSSLDPQDYLLEASFGLTNTKSTIPRSLLKTLSTSFEGEKLVVLKQADGSLPSDLQWATPDRAALNTLCILPITDINDRRLAVCVFGMNPGRPFDQGSRDFISRFGDVLRKSAVFITLPEEQKRTEAITSALSDKLAIALLSAEMQEESYARMARTAPIGMYMLRPDGYPIFVNDAFLKLHGVTRAQFYRHADEGLGWDPTIYQDDKEHVNQMWLDTINGTKPVQDEIRIAAPPNKFPDGIRWVESMSYAIRDGAGEVTSVQGWLLDVSPRKMNERLVNEKLEDALETKRATETFLDMLSHEMRNPLSSILQLADGILSLLEDLLKPDTIEPLKDSAQTITLCARHMKTIIVDEVLTFSKLDSNLLVLSLERARVPTIMETALKMFEKEIEHAKIVANMEIDQSYMDLALNYVLVDPSRLLQVIINFLSNSIKFTKFEQERRITMKLAASLTKPTEQDFGIAFLAPRKDLATNTSMPATPDTPAPEYALGDEVYIYIGVEDTGRGLTEDECKVLFQRFAQASPKTYKTYGGSGLGLFISRGLSELQGGQIGVKSIAGVGSTFAFFIKTRRAEPPRAASHTGSVVSTEALTDVHNLPHEKGRQDVQILTMSTVAEESVVSVKDLHVLLCEDNAINQKVIAQQLRRLGVHTVHTADDGLAALNFLATTTFASSSVPSSTPPTPLSIILMDVEMPVMDGLGAVRRIRQAEAKGDINSHIPVIAITANARQEQIAVAMEAGMDEVVTKPFLVRELVPRMVALVQRFASGGGGG</sequence>
<dbReference type="EMBL" id="KL584716">
    <property type="protein sequence ID" value="KEQ70737.1"/>
    <property type="molecule type" value="Genomic_DNA"/>
</dbReference>
<dbReference type="Gene3D" id="3.30.565.10">
    <property type="entry name" value="Histidine kinase-like ATPase, C-terminal domain"/>
    <property type="match status" value="1"/>
</dbReference>
<dbReference type="GeneID" id="25411641"/>
<dbReference type="InterPro" id="IPR003594">
    <property type="entry name" value="HATPase_dom"/>
</dbReference>
<dbReference type="Gene3D" id="3.40.50.2300">
    <property type="match status" value="1"/>
</dbReference>
<dbReference type="SMART" id="SM00387">
    <property type="entry name" value="HATPase_c"/>
    <property type="match status" value="1"/>
</dbReference>
<keyword evidence="1 2" id="KW-0597">Phosphoprotein</keyword>
<dbReference type="Pfam" id="PF00072">
    <property type="entry name" value="Response_reg"/>
    <property type="match status" value="1"/>
</dbReference>
<evidence type="ECO:0000256" key="1">
    <source>
        <dbReference type="ARBA" id="ARBA00022553"/>
    </source>
</evidence>
<dbReference type="SMART" id="SM00448">
    <property type="entry name" value="REC"/>
    <property type="match status" value="1"/>
</dbReference>
<dbReference type="CDD" id="cd00130">
    <property type="entry name" value="PAS"/>
    <property type="match status" value="1"/>
</dbReference>
<organism evidence="5 6">
    <name type="scientific">Aureobasidium namibiae CBS 147.97</name>
    <dbReference type="NCBI Taxonomy" id="1043004"/>
    <lineage>
        <taxon>Eukaryota</taxon>
        <taxon>Fungi</taxon>
        <taxon>Dikarya</taxon>
        <taxon>Ascomycota</taxon>
        <taxon>Pezizomycotina</taxon>
        <taxon>Dothideomycetes</taxon>
        <taxon>Dothideomycetidae</taxon>
        <taxon>Dothideales</taxon>
        <taxon>Saccotheciaceae</taxon>
        <taxon>Aureobasidium</taxon>
    </lineage>
</organism>
<dbReference type="OrthoDB" id="60033at2759"/>
<dbReference type="HOGENOM" id="CLU_000445_82_4_1"/>
<name>A0A074WLT4_9PEZI</name>
<dbReference type="RefSeq" id="XP_013424794.1">
    <property type="nucleotide sequence ID" value="XM_013569340.1"/>
</dbReference>
<feature type="domain" description="Histidine kinase" evidence="3">
    <location>
        <begin position="510"/>
        <end position="782"/>
    </location>
</feature>
<evidence type="ECO:0000259" key="4">
    <source>
        <dbReference type="PROSITE" id="PS50110"/>
    </source>
</evidence>
<dbReference type="PROSITE" id="PS50109">
    <property type="entry name" value="HIS_KIN"/>
    <property type="match status" value="1"/>
</dbReference>
<dbReference type="SUPFAM" id="SSF52172">
    <property type="entry name" value="CheY-like"/>
    <property type="match status" value="1"/>
</dbReference>
<dbReference type="PROSITE" id="PS50110">
    <property type="entry name" value="RESPONSE_REGULATORY"/>
    <property type="match status" value="1"/>
</dbReference>
<feature type="domain" description="Response regulatory" evidence="4">
    <location>
        <begin position="836"/>
        <end position="971"/>
    </location>
</feature>
<dbReference type="SUPFAM" id="SSF55874">
    <property type="entry name" value="ATPase domain of HSP90 chaperone/DNA topoisomerase II/histidine kinase"/>
    <property type="match status" value="1"/>
</dbReference>
<dbReference type="Pfam" id="PF02518">
    <property type="entry name" value="HATPase_c"/>
    <property type="match status" value="1"/>
</dbReference>
<dbReference type="CDD" id="cd17546">
    <property type="entry name" value="REC_hyHK_CKI1_RcsC-like"/>
    <property type="match status" value="1"/>
</dbReference>
<dbReference type="SUPFAM" id="SSF55785">
    <property type="entry name" value="PYP-like sensor domain (PAS domain)"/>
    <property type="match status" value="1"/>
</dbReference>
<dbReference type="InterPro" id="IPR001789">
    <property type="entry name" value="Sig_transdc_resp-reg_receiver"/>
</dbReference>
<evidence type="ECO:0000256" key="2">
    <source>
        <dbReference type="PROSITE-ProRule" id="PRU00169"/>
    </source>
</evidence>
<dbReference type="InterPro" id="IPR003661">
    <property type="entry name" value="HisK_dim/P_dom"/>
</dbReference>
<dbReference type="Gene3D" id="3.30.450.20">
    <property type="entry name" value="PAS domain"/>
    <property type="match status" value="2"/>
</dbReference>
<dbReference type="InterPro" id="IPR005467">
    <property type="entry name" value="His_kinase_dom"/>
</dbReference>
<dbReference type="InterPro" id="IPR036097">
    <property type="entry name" value="HisK_dim/P_sf"/>
</dbReference>
<gene>
    <name evidence="5" type="ORF">M436DRAFT_52673</name>
</gene>
<evidence type="ECO:0000259" key="3">
    <source>
        <dbReference type="PROSITE" id="PS50109"/>
    </source>
</evidence>
<dbReference type="InterPro" id="IPR050956">
    <property type="entry name" value="2C_system_His_kinase"/>
</dbReference>
<dbReference type="InterPro" id="IPR035965">
    <property type="entry name" value="PAS-like_dom_sf"/>
</dbReference>
<dbReference type="Pfam" id="PF00512">
    <property type="entry name" value="HisKA"/>
    <property type="match status" value="1"/>
</dbReference>
<evidence type="ECO:0000313" key="5">
    <source>
        <dbReference type="EMBL" id="KEQ70737.1"/>
    </source>
</evidence>
<dbReference type="GO" id="GO:0000155">
    <property type="term" value="F:phosphorelay sensor kinase activity"/>
    <property type="evidence" value="ECO:0007669"/>
    <property type="project" value="InterPro"/>
</dbReference>
<keyword evidence="6" id="KW-1185">Reference proteome</keyword>
<dbReference type="InterPro" id="IPR011006">
    <property type="entry name" value="CheY-like_superfamily"/>
</dbReference>
<proteinExistence type="predicted"/>
<dbReference type="AlphaFoldDB" id="A0A074WLT4"/>
<dbReference type="InterPro" id="IPR013655">
    <property type="entry name" value="PAS_fold_3"/>
</dbReference>
<dbReference type="STRING" id="1043004.A0A074WLT4"/>
<dbReference type="InterPro" id="IPR036890">
    <property type="entry name" value="HATPase_C_sf"/>
</dbReference>
<protein>
    <submittedName>
        <fullName evidence="5">Uncharacterized protein</fullName>
    </submittedName>
</protein>
<feature type="modified residue" description="4-aspartylphosphate" evidence="2">
    <location>
        <position position="900"/>
    </location>
</feature>
<dbReference type="NCBIfam" id="TIGR00229">
    <property type="entry name" value="sensory_box"/>
    <property type="match status" value="1"/>
</dbReference>
<dbReference type="InterPro" id="IPR004358">
    <property type="entry name" value="Sig_transdc_His_kin-like_C"/>
</dbReference>
<dbReference type="SMART" id="SM00388">
    <property type="entry name" value="HisKA"/>
    <property type="match status" value="1"/>
</dbReference>
<dbReference type="Gene3D" id="1.10.287.130">
    <property type="match status" value="1"/>
</dbReference>
<dbReference type="CDD" id="cd00082">
    <property type="entry name" value="HisKA"/>
    <property type="match status" value="1"/>
</dbReference>
<dbReference type="SUPFAM" id="SSF47384">
    <property type="entry name" value="Homodimeric domain of signal transducing histidine kinase"/>
    <property type="match status" value="1"/>
</dbReference>
<evidence type="ECO:0000313" key="6">
    <source>
        <dbReference type="Proteomes" id="UP000027730"/>
    </source>
</evidence>
<reference evidence="5 6" key="1">
    <citation type="journal article" date="2014" name="BMC Genomics">
        <title>Genome sequencing of four Aureobasidium pullulans varieties: biotechnological potential, stress tolerance, and description of new species.</title>
        <authorList>
            <person name="Gostin Ar C."/>
            <person name="Ohm R.A."/>
            <person name="Kogej T."/>
            <person name="Sonjak S."/>
            <person name="Turk M."/>
            <person name="Zajc J."/>
            <person name="Zalar P."/>
            <person name="Grube M."/>
            <person name="Sun H."/>
            <person name="Han J."/>
            <person name="Sharma A."/>
            <person name="Chiniquy J."/>
            <person name="Ngan C.Y."/>
            <person name="Lipzen A."/>
            <person name="Barry K."/>
            <person name="Grigoriev I.V."/>
            <person name="Gunde-Cimerman N."/>
        </authorList>
    </citation>
    <scope>NUCLEOTIDE SEQUENCE [LARGE SCALE GENOMIC DNA]</scope>
    <source>
        <strain evidence="5 6">CBS 147.97</strain>
    </source>
</reference>
<dbReference type="PANTHER" id="PTHR43719:SF30">
    <property type="entry name" value="TWO-COMPONENT SYSTEM RESPONSE REGULATOR"/>
    <property type="match status" value="1"/>
</dbReference>
<dbReference type="Proteomes" id="UP000027730">
    <property type="component" value="Unassembled WGS sequence"/>
</dbReference>
<dbReference type="PRINTS" id="PR00344">
    <property type="entry name" value="BCTRLSENSOR"/>
</dbReference>
<dbReference type="InterPro" id="IPR000014">
    <property type="entry name" value="PAS"/>
</dbReference>
<accession>A0A074WLT4</accession>
<dbReference type="Pfam" id="PF08447">
    <property type="entry name" value="PAS_3"/>
    <property type="match status" value="1"/>
</dbReference>